<organism evidence="2 3">
    <name type="scientific">Amycolatopsis albidoflavus</name>
    <dbReference type="NCBI Taxonomy" id="102226"/>
    <lineage>
        <taxon>Bacteria</taxon>
        <taxon>Bacillati</taxon>
        <taxon>Actinomycetota</taxon>
        <taxon>Actinomycetes</taxon>
        <taxon>Pseudonocardiales</taxon>
        <taxon>Pseudonocardiaceae</taxon>
        <taxon>Amycolatopsis</taxon>
    </lineage>
</organism>
<dbReference type="Pfam" id="PF00881">
    <property type="entry name" value="Nitroreductase"/>
    <property type="match status" value="1"/>
</dbReference>
<dbReference type="CDD" id="cd02142">
    <property type="entry name" value="McbC_SagB-like_oxidoreductase"/>
    <property type="match status" value="1"/>
</dbReference>
<evidence type="ECO:0000259" key="1">
    <source>
        <dbReference type="Pfam" id="PF00881"/>
    </source>
</evidence>
<proteinExistence type="predicted"/>
<name>A0ABW5I4Q6_9PSEU</name>
<feature type="domain" description="Nitroreductase" evidence="1">
    <location>
        <begin position="78"/>
        <end position="260"/>
    </location>
</feature>
<dbReference type="Gene3D" id="3.40.109.10">
    <property type="entry name" value="NADH Oxidase"/>
    <property type="match status" value="1"/>
</dbReference>
<dbReference type="PANTHER" id="PTHR43745:SF2">
    <property type="entry name" value="NITROREDUCTASE MJ1384-RELATED"/>
    <property type="match status" value="1"/>
</dbReference>
<sequence>MTTQELWDQLTHPPAPEDELWSVFHENSKTTRHFLALPDAAVLARMRQLHETLEYAQYPAVPLPERPRPLTAELGPVLRGRTSVREFAQSTVDFDALASVLHHAYAVNRPAGGGQPRSFRTTPSPGGLYPLEVYLHATGVTGLRSGLYHYDPAGAVLRHLHDGDLTRDLAACYVQREIVTGARILVFLTAWFERATFKYGDRGYRFALLEAGHVAQNLGLAAAALGLGAVNLGGYFDHELDDLLRLDGVTASTVYSLALGPVTGDD</sequence>
<gene>
    <name evidence="2" type="ORF">ACFSUT_28875</name>
</gene>
<keyword evidence="3" id="KW-1185">Reference proteome</keyword>
<dbReference type="InterPro" id="IPR020051">
    <property type="entry name" value="SagB-type_dehydrogenase"/>
</dbReference>
<evidence type="ECO:0000313" key="3">
    <source>
        <dbReference type="Proteomes" id="UP001597542"/>
    </source>
</evidence>
<dbReference type="InterPro" id="IPR052544">
    <property type="entry name" value="Bacteriocin_Proc_Enz"/>
</dbReference>
<dbReference type="SUPFAM" id="SSF55469">
    <property type="entry name" value="FMN-dependent nitroreductase-like"/>
    <property type="match status" value="1"/>
</dbReference>
<dbReference type="RefSeq" id="WP_344274767.1">
    <property type="nucleotide sequence ID" value="NZ_BAAAHV010000012.1"/>
</dbReference>
<protein>
    <submittedName>
        <fullName evidence="2">SagB/ThcOx family dehydrogenase</fullName>
    </submittedName>
</protein>
<dbReference type="EMBL" id="JBHUKQ010000015">
    <property type="protein sequence ID" value="MFD2484321.1"/>
    <property type="molecule type" value="Genomic_DNA"/>
</dbReference>
<dbReference type="InterPro" id="IPR000415">
    <property type="entry name" value="Nitroreductase-like"/>
</dbReference>
<dbReference type="InterPro" id="IPR029479">
    <property type="entry name" value="Nitroreductase"/>
</dbReference>
<comment type="caution">
    <text evidence="2">The sequence shown here is derived from an EMBL/GenBank/DDBJ whole genome shotgun (WGS) entry which is preliminary data.</text>
</comment>
<accession>A0ABW5I4Q6</accession>
<evidence type="ECO:0000313" key="2">
    <source>
        <dbReference type="EMBL" id="MFD2484321.1"/>
    </source>
</evidence>
<reference evidence="3" key="1">
    <citation type="journal article" date="2019" name="Int. J. Syst. Evol. Microbiol.">
        <title>The Global Catalogue of Microorganisms (GCM) 10K type strain sequencing project: providing services to taxonomists for standard genome sequencing and annotation.</title>
        <authorList>
            <consortium name="The Broad Institute Genomics Platform"/>
            <consortium name="The Broad Institute Genome Sequencing Center for Infectious Disease"/>
            <person name="Wu L."/>
            <person name="Ma J."/>
        </authorList>
    </citation>
    <scope>NUCLEOTIDE SEQUENCE [LARGE SCALE GENOMIC DNA]</scope>
    <source>
        <strain evidence="3">CGMCC 4.7638</strain>
    </source>
</reference>
<dbReference type="NCBIfam" id="TIGR03605">
    <property type="entry name" value="antibiot_sagB"/>
    <property type="match status" value="1"/>
</dbReference>
<dbReference type="PANTHER" id="PTHR43745">
    <property type="entry name" value="NITROREDUCTASE MJ1384-RELATED"/>
    <property type="match status" value="1"/>
</dbReference>
<dbReference type="Proteomes" id="UP001597542">
    <property type="component" value="Unassembled WGS sequence"/>
</dbReference>